<dbReference type="GO" id="GO:0003676">
    <property type="term" value="F:nucleic acid binding"/>
    <property type="evidence" value="ECO:0007669"/>
    <property type="project" value="InterPro"/>
</dbReference>
<reference evidence="2 3" key="1">
    <citation type="submission" date="2022-09" db="EMBL/GenBank/DDBJ databases">
        <authorList>
            <person name="Palmer J.M."/>
        </authorList>
    </citation>
    <scope>NUCLEOTIDE SEQUENCE [LARGE SCALE GENOMIC DNA]</scope>
    <source>
        <strain evidence="2 3">DSM 7382</strain>
    </source>
</reference>
<evidence type="ECO:0000313" key="2">
    <source>
        <dbReference type="EMBL" id="KAK7691364.1"/>
    </source>
</evidence>
<dbReference type="Proteomes" id="UP001385951">
    <property type="component" value="Unassembled WGS sequence"/>
</dbReference>
<keyword evidence="3" id="KW-1185">Reference proteome</keyword>
<organism evidence="2 3">
    <name type="scientific">Cerrena zonata</name>
    <dbReference type="NCBI Taxonomy" id="2478898"/>
    <lineage>
        <taxon>Eukaryota</taxon>
        <taxon>Fungi</taxon>
        <taxon>Dikarya</taxon>
        <taxon>Basidiomycota</taxon>
        <taxon>Agaricomycotina</taxon>
        <taxon>Agaricomycetes</taxon>
        <taxon>Polyporales</taxon>
        <taxon>Cerrenaceae</taxon>
        <taxon>Cerrena</taxon>
    </lineage>
</organism>
<protein>
    <recommendedName>
        <fullName evidence="4">RRM domain-containing protein</fullName>
    </recommendedName>
</protein>
<sequence length="538" mass="60669">MIHQDDQMKHTHQAQLVAERAQRDAERELERRHKEELDRQEALRKARQAAAEEERRRVKREQDAARLAAARLAEERAAERRKELLARRAETFAAEAAVTLKHIAFGTTIVKFAAGLEICDIITGFESCRVQIKRLPLNAKIAEVTELFTSQGLEVGRFHILGLKRAGDKQEADVIVESESGTALALGLDGIDFRGETLSFQTSTGSEGGMGASAGRNPRVLFMSWRAPSVRYVATFDDMAEVEAKVRQLNGKTCGGRRVKVEKNTCPPGPAARYWNPNSISISNLPAHISYAEVALFSGTCSLRQLNPVVYHIETAIEDLQRIMEAHAAEPVVIRSINHTADGRITAEAQFSTWEHAKRAHDSLSGIRHPCIGGSTIFVRLPDPHYYTITIHQDQYTAQRAQWDYLVKTTDGDKCRVQIVPRTYGQERIQIRVLGNDKQVVGTLKVRVENLVRGERFDGWHRMFTSHVGRKFLARVFRSYWCIRRIRQEGPSDQDLRGYRFYGTSAGDDSERNGEIGIRGAYREAEATVDSCFSLERD</sequence>
<gene>
    <name evidence="2" type="ORF">QCA50_004762</name>
</gene>
<evidence type="ECO:0000256" key="1">
    <source>
        <dbReference type="SAM" id="MobiDB-lite"/>
    </source>
</evidence>
<dbReference type="InterPro" id="IPR035979">
    <property type="entry name" value="RBD_domain_sf"/>
</dbReference>
<evidence type="ECO:0000313" key="3">
    <source>
        <dbReference type="Proteomes" id="UP001385951"/>
    </source>
</evidence>
<dbReference type="SUPFAM" id="SSF54928">
    <property type="entry name" value="RNA-binding domain, RBD"/>
    <property type="match status" value="1"/>
</dbReference>
<evidence type="ECO:0008006" key="4">
    <source>
        <dbReference type="Google" id="ProtNLM"/>
    </source>
</evidence>
<dbReference type="AlphaFoldDB" id="A0AAW0GHT5"/>
<feature type="compositionally biased region" description="Basic and acidic residues" evidence="1">
    <location>
        <begin position="20"/>
        <end position="60"/>
    </location>
</feature>
<feature type="region of interest" description="Disordered" evidence="1">
    <location>
        <begin position="1"/>
        <end position="60"/>
    </location>
</feature>
<dbReference type="EMBL" id="JASBNA010000005">
    <property type="protein sequence ID" value="KAK7691364.1"/>
    <property type="molecule type" value="Genomic_DNA"/>
</dbReference>
<accession>A0AAW0GHT5</accession>
<name>A0AAW0GHT5_9APHY</name>
<proteinExistence type="predicted"/>
<comment type="caution">
    <text evidence="2">The sequence shown here is derived from an EMBL/GenBank/DDBJ whole genome shotgun (WGS) entry which is preliminary data.</text>
</comment>